<gene>
    <name evidence="4" type="ORF">CLV62_14917</name>
</gene>
<dbReference type="InterPro" id="IPR050498">
    <property type="entry name" value="Ycf3"/>
</dbReference>
<dbReference type="PROSITE" id="PS50293">
    <property type="entry name" value="TPR_REGION"/>
    <property type="match status" value="2"/>
</dbReference>
<accession>A0A2V3PHG3</accession>
<dbReference type="Pfam" id="PF13414">
    <property type="entry name" value="TPR_11"/>
    <property type="match status" value="1"/>
</dbReference>
<evidence type="ECO:0000256" key="3">
    <source>
        <dbReference type="PROSITE-ProRule" id="PRU00339"/>
    </source>
</evidence>
<comment type="caution">
    <text evidence="4">The sequence shown here is derived from an EMBL/GenBank/DDBJ whole genome shotgun (WGS) entry which is preliminary data.</text>
</comment>
<feature type="repeat" description="TPR" evidence="3">
    <location>
        <begin position="76"/>
        <end position="109"/>
    </location>
</feature>
<dbReference type="PANTHER" id="PTHR44858:SF1">
    <property type="entry name" value="UDP-N-ACETYLGLUCOSAMINE--PEPTIDE N-ACETYLGLUCOSAMINYLTRANSFERASE SPINDLY-RELATED"/>
    <property type="match status" value="1"/>
</dbReference>
<dbReference type="EMBL" id="QICL01000049">
    <property type="protein sequence ID" value="PXV58408.1"/>
    <property type="molecule type" value="Genomic_DNA"/>
</dbReference>
<feature type="repeat" description="TPR" evidence="3">
    <location>
        <begin position="178"/>
        <end position="211"/>
    </location>
</feature>
<organism evidence="4 5">
    <name type="scientific">Dysgonomonas alginatilytica</name>
    <dbReference type="NCBI Taxonomy" id="1605892"/>
    <lineage>
        <taxon>Bacteria</taxon>
        <taxon>Pseudomonadati</taxon>
        <taxon>Bacteroidota</taxon>
        <taxon>Bacteroidia</taxon>
        <taxon>Bacteroidales</taxon>
        <taxon>Dysgonomonadaceae</taxon>
        <taxon>Dysgonomonas</taxon>
    </lineage>
</organism>
<keyword evidence="5" id="KW-1185">Reference proteome</keyword>
<dbReference type="SUPFAM" id="SSF48452">
    <property type="entry name" value="TPR-like"/>
    <property type="match status" value="1"/>
</dbReference>
<dbReference type="Pfam" id="PF13374">
    <property type="entry name" value="TPR_10"/>
    <property type="match status" value="1"/>
</dbReference>
<feature type="repeat" description="TPR" evidence="3">
    <location>
        <begin position="144"/>
        <end position="177"/>
    </location>
</feature>
<name>A0A2V3PHG3_9BACT</name>
<dbReference type="SMART" id="SM00028">
    <property type="entry name" value="TPR"/>
    <property type="match status" value="5"/>
</dbReference>
<feature type="repeat" description="TPR" evidence="3">
    <location>
        <begin position="212"/>
        <end position="245"/>
    </location>
</feature>
<sequence length="267" mass="30081">MSNSGLNKILGFLGLDKTGNNEPGTQENYSSLYSEKLRDALHQPAGAEKASALRLLLEEIEKQNTNSAEESPEQKVDRYSSAGVAYSELQQYEEALSYHDKAIEIANTIPALYYNRANTYNKLGEYQKAIIDYKRAIALDPENADYHCNLGYTYDDLGMYEEAIENYNKAIGINPYNTINLSCRAAAYVNLKEYDKAIADYNQAVELDPFDPQLFFNRGLTLANRGVIKEALKDFEECINIDPENQFGQKGMAQMAIQQLSNFGQQE</sequence>
<dbReference type="OrthoDB" id="127293at2"/>
<proteinExistence type="predicted"/>
<dbReference type="Gene3D" id="1.25.40.10">
    <property type="entry name" value="Tetratricopeptide repeat domain"/>
    <property type="match status" value="3"/>
</dbReference>
<dbReference type="RefSeq" id="WP_110312661.1">
    <property type="nucleotide sequence ID" value="NZ_QICL01000049.1"/>
</dbReference>
<protein>
    <submittedName>
        <fullName evidence="4">Tetratricopeptide repeat protein</fullName>
    </submittedName>
</protein>
<dbReference type="InterPro" id="IPR011990">
    <property type="entry name" value="TPR-like_helical_dom_sf"/>
</dbReference>
<dbReference type="InterPro" id="IPR019734">
    <property type="entry name" value="TPR_rpt"/>
</dbReference>
<evidence type="ECO:0000256" key="1">
    <source>
        <dbReference type="ARBA" id="ARBA00022737"/>
    </source>
</evidence>
<dbReference type="AlphaFoldDB" id="A0A2V3PHG3"/>
<keyword evidence="1" id="KW-0677">Repeat</keyword>
<dbReference type="PANTHER" id="PTHR44858">
    <property type="entry name" value="TETRATRICOPEPTIDE REPEAT PROTEIN 6"/>
    <property type="match status" value="1"/>
</dbReference>
<keyword evidence="2 3" id="KW-0802">TPR repeat</keyword>
<dbReference type="Proteomes" id="UP000247973">
    <property type="component" value="Unassembled WGS sequence"/>
</dbReference>
<evidence type="ECO:0000256" key="2">
    <source>
        <dbReference type="ARBA" id="ARBA00022803"/>
    </source>
</evidence>
<dbReference type="PROSITE" id="PS50005">
    <property type="entry name" value="TPR"/>
    <property type="match status" value="5"/>
</dbReference>
<evidence type="ECO:0000313" key="4">
    <source>
        <dbReference type="EMBL" id="PXV58408.1"/>
    </source>
</evidence>
<evidence type="ECO:0000313" key="5">
    <source>
        <dbReference type="Proteomes" id="UP000247973"/>
    </source>
</evidence>
<feature type="repeat" description="TPR" evidence="3">
    <location>
        <begin position="110"/>
        <end position="143"/>
    </location>
</feature>
<reference evidence="4 5" key="1">
    <citation type="submission" date="2018-03" db="EMBL/GenBank/DDBJ databases">
        <title>Genomic Encyclopedia of Archaeal and Bacterial Type Strains, Phase II (KMG-II): from individual species to whole genera.</title>
        <authorList>
            <person name="Goeker M."/>
        </authorList>
    </citation>
    <scope>NUCLEOTIDE SEQUENCE [LARGE SCALE GENOMIC DNA]</scope>
    <source>
        <strain evidence="4 5">DSM 100214</strain>
    </source>
</reference>
<dbReference type="Pfam" id="PF13371">
    <property type="entry name" value="TPR_9"/>
    <property type="match status" value="1"/>
</dbReference>